<feature type="domain" description="Histidine kinase" evidence="6">
    <location>
        <begin position="50"/>
        <end position="136"/>
    </location>
</feature>
<keyword evidence="3" id="KW-0808">Transferase</keyword>
<dbReference type="SMART" id="SM00387">
    <property type="entry name" value="HATPase_c"/>
    <property type="match status" value="1"/>
</dbReference>
<reference evidence="7 8" key="1">
    <citation type="submission" date="2015-09" db="EMBL/GenBank/DDBJ databases">
        <title>Draft genome sequence of Kouleothrix aurantiaca JCM 19913.</title>
        <authorList>
            <person name="Hemp J."/>
        </authorList>
    </citation>
    <scope>NUCLEOTIDE SEQUENCE [LARGE SCALE GENOMIC DNA]</scope>
    <source>
        <strain evidence="7 8">COM-B</strain>
    </source>
</reference>
<sequence length="147" mass="14870">LVYDLRPPLLDEHGLLGAIRHLSGTLGGATLTLDAPATLPPLPAAVEVAIYRIAAEAVQNVAKHAGASACTIQVTLGEAALTLRVADDGVGLPSDHAAGVGLLSMRERAAELGGQLIVEPAAGGGTCVIATIPLLSAERRASERVSE</sequence>
<evidence type="ECO:0000256" key="3">
    <source>
        <dbReference type="ARBA" id="ARBA00022679"/>
    </source>
</evidence>
<dbReference type="InterPro" id="IPR036890">
    <property type="entry name" value="HATPase_C_sf"/>
</dbReference>
<dbReference type="SUPFAM" id="SSF55874">
    <property type="entry name" value="ATPase domain of HSP90 chaperone/DNA topoisomerase II/histidine kinase"/>
    <property type="match status" value="1"/>
</dbReference>
<dbReference type="Proteomes" id="UP000050509">
    <property type="component" value="Unassembled WGS sequence"/>
</dbReference>
<dbReference type="EMBL" id="LJCR01001846">
    <property type="protein sequence ID" value="KPV49630.1"/>
    <property type="molecule type" value="Genomic_DNA"/>
</dbReference>
<dbReference type="Gene3D" id="3.30.565.10">
    <property type="entry name" value="Histidine kinase-like ATPase, C-terminal domain"/>
    <property type="match status" value="1"/>
</dbReference>
<comment type="caution">
    <text evidence="7">The sequence shown here is derived from an EMBL/GenBank/DDBJ whole genome shotgun (WGS) entry which is preliminary data.</text>
</comment>
<name>A0A0P9DIB7_9CHLR</name>
<evidence type="ECO:0000259" key="6">
    <source>
        <dbReference type="PROSITE" id="PS50109"/>
    </source>
</evidence>
<proteinExistence type="predicted"/>
<feature type="non-terminal residue" evidence="7">
    <location>
        <position position="1"/>
    </location>
</feature>
<keyword evidence="5" id="KW-0902">Two-component regulatory system</keyword>
<dbReference type="AlphaFoldDB" id="A0A0P9DIB7"/>
<dbReference type="Pfam" id="PF02518">
    <property type="entry name" value="HATPase_c"/>
    <property type="match status" value="1"/>
</dbReference>
<evidence type="ECO:0000256" key="5">
    <source>
        <dbReference type="ARBA" id="ARBA00023012"/>
    </source>
</evidence>
<dbReference type="PROSITE" id="PS50109">
    <property type="entry name" value="HIS_KIN"/>
    <property type="match status" value="1"/>
</dbReference>
<gene>
    <name evidence="7" type="ORF">SE17_31515</name>
</gene>
<dbReference type="EC" id="2.7.13.3" evidence="2"/>
<evidence type="ECO:0000313" key="8">
    <source>
        <dbReference type="Proteomes" id="UP000050509"/>
    </source>
</evidence>
<dbReference type="InterPro" id="IPR005467">
    <property type="entry name" value="His_kinase_dom"/>
</dbReference>
<dbReference type="InterPro" id="IPR050482">
    <property type="entry name" value="Sensor_HK_TwoCompSys"/>
</dbReference>
<dbReference type="CDD" id="cd16917">
    <property type="entry name" value="HATPase_UhpB-NarQ-NarX-like"/>
    <property type="match status" value="1"/>
</dbReference>
<keyword evidence="8" id="KW-1185">Reference proteome</keyword>
<comment type="catalytic activity">
    <reaction evidence="1">
        <text>ATP + protein L-histidine = ADP + protein N-phospho-L-histidine.</text>
        <dbReference type="EC" id="2.7.13.3"/>
    </reaction>
</comment>
<dbReference type="GO" id="GO:0004673">
    <property type="term" value="F:protein histidine kinase activity"/>
    <property type="evidence" value="ECO:0007669"/>
    <property type="project" value="UniProtKB-EC"/>
</dbReference>
<accession>A0A0P9DIB7</accession>
<evidence type="ECO:0000256" key="4">
    <source>
        <dbReference type="ARBA" id="ARBA00022777"/>
    </source>
</evidence>
<organism evidence="7 8">
    <name type="scientific">Kouleothrix aurantiaca</name>
    <dbReference type="NCBI Taxonomy" id="186479"/>
    <lineage>
        <taxon>Bacteria</taxon>
        <taxon>Bacillati</taxon>
        <taxon>Chloroflexota</taxon>
        <taxon>Chloroflexia</taxon>
        <taxon>Chloroflexales</taxon>
        <taxon>Roseiflexineae</taxon>
        <taxon>Roseiflexaceae</taxon>
        <taxon>Kouleothrix</taxon>
    </lineage>
</organism>
<keyword evidence="4" id="KW-0418">Kinase</keyword>
<evidence type="ECO:0000313" key="7">
    <source>
        <dbReference type="EMBL" id="KPV49630.1"/>
    </source>
</evidence>
<dbReference type="PANTHER" id="PTHR24421">
    <property type="entry name" value="NITRATE/NITRITE SENSOR PROTEIN NARX-RELATED"/>
    <property type="match status" value="1"/>
</dbReference>
<dbReference type="InterPro" id="IPR003594">
    <property type="entry name" value="HATPase_dom"/>
</dbReference>
<dbReference type="InterPro" id="IPR004358">
    <property type="entry name" value="Sig_transdc_His_kin-like_C"/>
</dbReference>
<evidence type="ECO:0000256" key="2">
    <source>
        <dbReference type="ARBA" id="ARBA00012438"/>
    </source>
</evidence>
<dbReference type="PRINTS" id="PR00344">
    <property type="entry name" value="BCTRLSENSOR"/>
</dbReference>
<protein>
    <recommendedName>
        <fullName evidence="2">histidine kinase</fullName>
        <ecNumber evidence="2">2.7.13.3</ecNumber>
    </recommendedName>
</protein>
<evidence type="ECO:0000256" key="1">
    <source>
        <dbReference type="ARBA" id="ARBA00000085"/>
    </source>
</evidence>
<dbReference type="GO" id="GO:0000160">
    <property type="term" value="P:phosphorelay signal transduction system"/>
    <property type="evidence" value="ECO:0007669"/>
    <property type="project" value="UniProtKB-KW"/>
</dbReference>